<keyword evidence="2" id="KW-1133">Transmembrane helix</keyword>
<keyword evidence="4" id="KW-1185">Reference proteome</keyword>
<protein>
    <submittedName>
        <fullName evidence="3">Uncharacterized protein</fullName>
    </submittedName>
</protein>
<evidence type="ECO:0000313" key="3">
    <source>
        <dbReference type="EMBL" id="PFH52037.1"/>
    </source>
</evidence>
<evidence type="ECO:0000313" key="4">
    <source>
        <dbReference type="Proteomes" id="UP000242287"/>
    </source>
</evidence>
<accession>A0A2A9NUT8</accession>
<dbReference type="EMBL" id="KZ301982">
    <property type="protein sequence ID" value="PFH52037.1"/>
    <property type="molecule type" value="Genomic_DNA"/>
</dbReference>
<dbReference type="PANTHER" id="PTHR43057:SF1">
    <property type="entry name" value="ARSENICAL-RESISTANCE PROTEIN 3"/>
    <property type="match status" value="1"/>
</dbReference>
<dbReference type="AlphaFoldDB" id="A0A2A9NUT8"/>
<keyword evidence="2" id="KW-0472">Membrane</keyword>
<keyword evidence="1" id="KW-0813">Transport</keyword>
<feature type="transmembrane region" description="Helical" evidence="2">
    <location>
        <begin position="39"/>
        <end position="58"/>
    </location>
</feature>
<evidence type="ECO:0000256" key="1">
    <source>
        <dbReference type="ARBA" id="ARBA00022448"/>
    </source>
</evidence>
<evidence type="ECO:0000256" key="2">
    <source>
        <dbReference type="SAM" id="Phobius"/>
    </source>
</evidence>
<dbReference type="GO" id="GO:0015297">
    <property type="term" value="F:antiporter activity"/>
    <property type="evidence" value="ECO:0007669"/>
    <property type="project" value="InterPro"/>
</dbReference>
<proteinExistence type="predicted"/>
<dbReference type="GO" id="GO:0005886">
    <property type="term" value="C:plasma membrane"/>
    <property type="evidence" value="ECO:0007669"/>
    <property type="project" value="TreeGrafter"/>
</dbReference>
<feature type="transmembrane region" description="Helical" evidence="2">
    <location>
        <begin position="64"/>
        <end position="87"/>
    </location>
</feature>
<dbReference type="PANTHER" id="PTHR43057">
    <property type="entry name" value="ARSENITE EFFLUX TRANSPORTER"/>
    <property type="match status" value="1"/>
</dbReference>
<reference evidence="3 4" key="1">
    <citation type="submission" date="2014-02" db="EMBL/GenBank/DDBJ databases">
        <title>Transposable element dynamics among asymbiotic and ectomycorrhizal Amanita fungi.</title>
        <authorList>
            <consortium name="DOE Joint Genome Institute"/>
            <person name="Hess J."/>
            <person name="Skrede I."/>
            <person name="Wolfe B."/>
            <person name="LaButti K."/>
            <person name="Ohm R.A."/>
            <person name="Grigoriev I.V."/>
            <person name="Pringle A."/>
        </authorList>
    </citation>
    <scope>NUCLEOTIDE SEQUENCE [LARGE SCALE GENOMIC DNA]</scope>
    <source>
        <strain evidence="3 4">SKay4041</strain>
    </source>
</reference>
<organism evidence="3 4">
    <name type="scientific">Amanita thiersii Skay4041</name>
    <dbReference type="NCBI Taxonomy" id="703135"/>
    <lineage>
        <taxon>Eukaryota</taxon>
        <taxon>Fungi</taxon>
        <taxon>Dikarya</taxon>
        <taxon>Basidiomycota</taxon>
        <taxon>Agaricomycotina</taxon>
        <taxon>Agaricomycetes</taxon>
        <taxon>Agaricomycetidae</taxon>
        <taxon>Agaricales</taxon>
        <taxon>Pluteineae</taxon>
        <taxon>Amanitaceae</taxon>
        <taxon>Amanita</taxon>
    </lineage>
</organism>
<dbReference type="GO" id="GO:0015104">
    <property type="term" value="F:antimonite transmembrane transporter activity"/>
    <property type="evidence" value="ECO:0007669"/>
    <property type="project" value="TreeGrafter"/>
</dbReference>
<dbReference type="OrthoDB" id="187348at2759"/>
<dbReference type="STRING" id="703135.A0A2A9NUT8"/>
<dbReference type="GO" id="GO:0015105">
    <property type="term" value="F:arsenite transmembrane transporter activity"/>
    <property type="evidence" value="ECO:0007669"/>
    <property type="project" value="TreeGrafter"/>
</dbReference>
<keyword evidence="2" id="KW-0812">Transmembrane</keyword>
<sequence>MASHDKESTFVVSISNDHSRERENIPQVLLKKLSILDRLLSPLIVVVMILALSSGSSVTMCRKLLILVQSFTAGNNNFELAIAVFVVNSDQALAAMNGPVVEVPVLLALSWIALWWGQKLD</sequence>
<dbReference type="InterPro" id="IPR004706">
    <property type="entry name" value="Arsenical-R_Acr3"/>
</dbReference>
<gene>
    <name evidence="3" type="ORF">AMATHDRAFT_2522</name>
</gene>
<name>A0A2A9NUT8_9AGAR</name>
<feature type="transmembrane region" description="Helical" evidence="2">
    <location>
        <begin position="99"/>
        <end position="117"/>
    </location>
</feature>
<dbReference type="Proteomes" id="UP000242287">
    <property type="component" value="Unassembled WGS sequence"/>
</dbReference>